<keyword evidence="2" id="KW-1185">Reference proteome</keyword>
<sequence>MSDSEARHRDEELDNQKYHHDEVDGEEEEEDLGFDDEEQDNEEEEYYNRKHKKGRKKRRLGANMFIDVEAAVDTEEEEEEEEEADLDFIQDDAEEVAAAEAAATVQHRQSFRQREMEEISAEELAQQIKDRYADYGYRREAPEYAGSSSWTPRVLLVPSVNDPHLWMIKCRPGKERDVVFMIMRKYFERKNTSKPMEICSAYCRDGLSGYVYLEARNQAQAQSALDKVSGLLGSKLQLVPVDQMQDVVTVKKKLPQLQNGAWVRVRRGKYAGDLARVISVSDTMDTVEVRLVPRLDLEKVDDYEKKRKKPFANSDPATRPPQRLFNPREAEKVDRSKPVLVRGHYFVWGADTFRDGYLEKEMKLTSLITQD</sequence>
<accession>A0ACC1HQD0</accession>
<reference evidence="1" key="1">
    <citation type="submission" date="2022-06" db="EMBL/GenBank/DDBJ databases">
        <title>Phylogenomic reconstructions and comparative analyses of Kickxellomycotina fungi.</title>
        <authorList>
            <person name="Reynolds N.K."/>
            <person name="Stajich J.E."/>
            <person name="Barry K."/>
            <person name="Grigoriev I.V."/>
            <person name="Crous P."/>
            <person name="Smith M.E."/>
        </authorList>
    </citation>
    <scope>NUCLEOTIDE SEQUENCE</scope>
    <source>
        <strain evidence="1">RSA 2271</strain>
    </source>
</reference>
<feature type="non-terminal residue" evidence="1">
    <location>
        <position position="371"/>
    </location>
</feature>
<evidence type="ECO:0000313" key="2">
    <source>
        <dbReference type="Proteomes" id="UP001145114"/>
    </source>
</evidence>
<keyword evidence="1" id="KW-0648">Protein biosynthesis</keyword>
<proteinExistence type="predicted"/>
<keyword evidence="1" id="KW-0251">Elongation factor</keyword>
<protein>
    <submittedName>
        <fullName evidence="1">Transcription elongation factor spt5</fullName>
    </submittedName>
</protein>
<dbReference type="EMBL" id="JAMZIH010001813">
    <property type="protein sequence ID" value="KAJ1677881.1"/>
    <property type="molecule type" value="Genomic_DNA"/>
</dbReference>
<dbReference type="Proteomes" id="UP001145114">
    <property type="component" value="Unassembled WGS sequence"/>
</dbReference>
<organism evidence="1 2">
    <name type="scientific">Spiromyces aspiralis</name>
    <dbReference type="NCBI Taxonomy" id="68401"/>
    <lineage>
        <taxon>Eukaryota</taxon>
        <taxon>Fungi</taxon>
        <taxon>Fungi incertae sedis</taxon>
        <taxon>Zoopagomycota</taxon>
        <taxon>Kickxellomycotina</taxon>
        <taxon>Kickxellomycetes</taxon>
        <taxon>Kickxellales</taxon>
        <taxon>Kickxellaceae</taxon>
        <taxon>Spiromyces</taxon>
    </lineage>
</organism>
<comment type="caution">
    <text evidence="1">The sequence shown here is derived from an EMBL/GenBank/DDBJ whole genome shotgun (WGS) entry which is preliminary data.</text>
</comment>
<gene>
    <name evidence="1" type="primary">SPT5_2</name>
    <name evidence="1" type="ORF">EV182_005241</name>
</gene>
<name>A0ACC1HQD0_9FUNG</name>
<evidence type="ECO:0000313" key="1">
    <source>
        <dbReference type="EMBL" id="KAJ1677881.1"/>
    </source>
</evidence>